<dbReference type="InterPro" id="IPR045326">
    <property type="entry name" value="ATG17-like_dom"/>
</dbReference>
<dbReference type="GO" id="GO:1990316">
    <property type="term" value="C:Atg1/ULK1 kinase complex"/>
    <property type="evidence" value="ECO:0007669"/>
    <property type="project" value="TreeGrafter"/>
</dbReference>
<dbReference type="EMBL" id="MBFS01000185">
    <property type="protein sequence ID" value="PVV03854.1"/>
    <property type="molecule type" value="Genomic_DNA"/>
</dbReference>
<keyword evidence="9" id="KW-1185">Reference proteome</keyword>
<dbReference type="GO" id="GO:0034045">
    <property type="term" value="C:phagophore assembly site membrane"/>
    <property type="evidence" value="ECO:0007669"/>
    <property type="project" value="UniProtKB-SubCell"/>
</dbReference>
<comment type="subcellular location">
    <subcellularLocation>
        <location evidence="6">Cytoplasm</location>
    </subcellularLocation>
    <subcellularLocation>
        <location evidence="6">Preautophagosomal structure membrane</location>
        <topology evidence="6">Peripheral membrane protein</topology>
    </subcellularLocation>
</comment>
<evidence type="ECO:0000256" key="3">
    <source>
        <dbReference type="ARBA" id="ARBA00022490"/>
    </source>
</evidence>
<evidence type="ECO:0000256" key="2">
    <source>
        <dbReference type="ARBA" id="ARBA00013806"/>
    </source>
</evidence>
<keyword evidence="5" id="KW-0472">Membrane</keyword>
<dbReference type="GO" id="GO:0030295">
    <property type="term" value="F:protein kinase activator activity"/>
    <property type="evidence" value="ECO:0007669"/>
    <property type="project" value="TreeGrafter"/>
</dbReference>
<proteinExistence type="inferred from homology"/>
<comment type="function">
    <text evidence="6">Autophagy-specific protein that functions in response to autophagy-inducing signals as a scaffold to recruit other ATG proteins to organize preautophagosomal structure (PAS) formation. Modulates the timing and magnitude of the autophagy response, such as the size of the sequestering vesicles. Plays particularly a role in pexophagy and nucleophagy.</text>
</comment>
<dbReference type="PANTHER" id="PTHR28005:SF1">
    <property type="entry name" value="AUTOPHAGY-RELATED PROTEIN 17"/>
    <property type="match status" value="1"/>
</dbReference>
<dbReference type="Pfam" id="PF04108">
    <property type="entry name" value="ATG17_like"/>
    <property type="match status" value="1"/>
</dbReference>
<dbReference type="PANTHER" id="PTHR28005">
    <property type="entry name" value="AUTOPHAGY-RELATED PROTEIN 17"/>
    <property type="match status" value="1"/>
</dbReference>
<evidence type="ECO:0000256" key="5">
    <source>
        <dbReference type="ARBA" id="ARBA00023136"/>
    </source>
</evidence>
<keyword evidence="3 6" id="KW-0963">Cytoplasm</keyword>
<dbReference type="GO" id="GO:0060090">
    <property type="term" value="F:molecular adaptor activity"/>
    <property type="evidence" value="ECO:0007669"/>
    <property type="project" value="TreeGrafter"/>
</dbReference>
<comment type="caution">
    <text evidence="8">The sequence shown here is derived from an EMBL/GenBank/DDBJ whole genome shotgun (WGS) entry which is preliminary data.</text>
</comment>
<dbReference type="OrthoDB" id="1937984at2759"/>
<evidence type="ECO:0000256" key="1">
    <source>
        <dbReference type="ARBA" id="ARBA00006259"/>
    </source>
</evidence>
<dbReference type="GO" id="GO:0000045">
    <property type="term" value="P:autophagosome assembly"/>
    <property type="evidence" value="ECO:0007669"/>
    <property type="project" value="TreeGrafter"/>
</dbReference>
<organism evidence="8 9">
    <name type="scientific">Smittium megazygosporum</name>
    <dbReference type="NCBI Taxonomy" id="133381"/>
    <lineage>
        <taxon>Eukaryota</taxon>
        <taxon>Fungi</taxon>
        <taxon>Fungi incertae sedis</taxon>
        <taxon>Zoopagomycota</taxon>
        <taxon>Kickxellomycotina</taxon>
        <taxon>Harpellomycetes</taxon>
        <taxon>Harpellales</taxon>
        <taxon>Legeriomycetaceae</taxon>
        <taxon>Smittium</taxon>
    </lineage>
</organism>
<dbReference type="Proteomes" id="UP000245609">
    <property type="component" value="Unassembled WGS sequence"/>
</dbReference>
<gene>
    <name evidence="8" type="ORF">BB560_001664</name>
</gene>
<protein>
    <recommendedName>
        <fullName evidence="2 6">Autophagy-related protein 17</fullName>
    </recommendedName>
</protein>
<evidence type="ECO:0000313" key="9">
    <source>
        <dbReference type="Proteomes" id="UP000245609"/>
    </source>
</evidence>
<keyword evidence="4 6" id="KW-0072">Autophagy</keyword>
<accession>A0A2T9ZH05</accession>
<evidence type="ECO:0000256" key="6">
    <source>
        <dbReference type="RuleBase" id="RU368080"/>
    </source>
</evidence>
<reference evidence="8 9" key="1">
    <citation type="journal article" date="2018" name="MBio">
        <title>Comparative Genomics Reveals the Core Gene Toolbox for the Fungus-Insect Symbiosis.</title>
        <authorList>
            <person name="Wang Y."/>
            <person name="Stata M."/>
            <person name="Wang W."/>
            <person name="Stajich J.E."/>
            <person name="White M.M."/>
            <person name="Moncalvo J.M."/>
        </authorList>
    </citation>
    <scope>NUCLEOTIDE SEQUENCE [LARGE SCALE GENOMIC DNA]</scope>
    <source>
        <strain evidence="8 9">SC-DP-2</strain>
    </source>
</reference>
<comment type="similarity">
    <text evidence="1 6">Belongs to the ATG17 family.</text>
</comment>
<feature type="domain" description="Autophagy protein ATG17-like" evidence="7">
    <location>
        <begin position="81"/>
        <end position="396"/>
    </location>
</feature>
<dbReference type="GO" id="GO:0000422">
    <property type="term" value="P:autophagy of mitochondrion"/>
    <property type="evidence" value="ECO:0007669"/>
    <property type="project" value="TreeGrafter"/>
</dbReference>
<sequence>MSMIQKLYGLKEPTRNGIELARRMSTEMDKLLSDILLHKKEVVEIHPKLSFLISDNPKQIEVAIEKELLQRNLIYTKIDLVQNSLNKQKMVFQEMDTVLDLLRNKSVDKCFLKNNLNLSLEKPSNSVLSEQTLQTLYDYIEEGDLKTLSLSILEYAEKLEVQLEKLFSARDKISNIPEKLSECETGLISIKAQDINEIQNKVDLNIELSNQFKEDHVSLISHSNQLDKVIFQLQEENMDLSDQDYSVLSHDTQEIGLIVGEMEDSLNSLRSMADEIHVKSQQYSSFFEEYKHQTIIISQVFKTLYDTMCDLTLINENVELSYSKFMDLLNEMWNLIAWYQEFYIAYDELVLEMDRRNKFKLAQQKLVSSVIEELELLNQDETSNRVSFIESVAQYLPADLCPQINNVPESYQVVKTRTDDFEIPSQESVQNALNTLKNNIP</sequence>
<name>A0A2T9ZH05_9FUNG</name>
<evidence type="ECO:0000313" key="8">
    <source>
        <dbReference type="EMBL" id="PVV03854.1"/>
    </source>
</evidence>
<evidence type="ECO:0000259" key="7">
    <source>
        <dbReference type="Pfam" id="PF04108"/>
    </source>
</evidence>
<dbReference type="GO" id="GO:0034727">
    <property type="term" value="P:piecemeal microautophagy of the nucleus"/>
    <property type="evidence" value="ECO:0007669"/>
    <property type="project" value="TreeGrafter"/>
</dbReference>
<dbReference type="AlphaFoldDB" id="A0A2T9ZH05"/>
<evidence type="ECO:0000256" key="4">
    <source>
        <dbReference type="ARBA" id="ARBA00023006"/>
    </source>
</evidence>
<dbReference type="STRING" id="133381.A0A2T9ZH05"/>
<dbReference type="InterPro" id="IPR007240">
    <property type="entry name" value="Atg17"/>
</dbReference>